<accession>A0AAW3Q3A2</accession>
<organism evidence="1 2">
    <name type="scientific">Burkholderia anthina</name>
    <dbReference type="NCBI Taxonomy" id="179879"/>
    <lineage>
        <taxon>Bacteria</taxon>
        <taxon>Pseudomonadati</taxon>
        <taxon>Pseudomonadota</taxon>
        <taxon>Betaproteobacteria</taxon>
        <taxon>Burkholderiales</taxon>
        <taxon>Burkholderiaceae</taxon>
        <taxon>Burkholderia</taxon>
        <taxon>Burkholderia cepacia complex</taxon>
    </lineage>
</organism>
<comment type="caution">
    <text evidence="1">The sequence shown here is derived from an EMBL/GenBank/DDBJ whole genome shotgun (WGS) entry which is preliminary data.</text>
</comment>
<proteinExistence type="predicted"/>
<dbReference type="EMBL" id="LNJP01000001">
    <property type="protein sequence ID" value="KWZ36304.1"/>
    <property type="molecule type" value="Genomic_DNA"/>
</dbReference>
<gene>
    <name evidence="1" type="ORF">WS64_12650</name>
</gene>
<dbReference type="AlphaFoldDB" id="A0AAW3Q3A2"/>
<evidence type="ECO:0000313" key="1">
    <source>
        <dbReference type="EMBL" id="KWZ36304.1"/>
    </source>
</evidence>
<protein>
    <submittedName>
        <fullName evidence="1">Uncharacterized protein</fullName>
    </submittedName>
</protein>
<name>A0AAW3Q3A2_9BURK</name>
<evidence type="ECO:0000313" key="2">
    <source>
        <dbReference type="Proteomes" id="UP000070434"/>
    </source>
</evidence>
<reference evidence="1 2" key="1">
    <citation type="submission" date="2015-11" db="EMBL/GenBank/DDBJ databases">
        <authorList>
            <person name="Sahl J."/>
            <person name="Wagner D."/>
            <person name="Keim P."/>
        </authorList>
    </citation>
    <scope>NUCLEOTIDE SEQUENCE [LARGE SCALE GENOMIC DNA]</scope>
    <source>
        <strain evidence="1 2">AZ-4-2-10-S1-D7</strain>
    </source>
</reference>
<sequence>MGDIHTRTDLSFDYPTARTRHARRDGHVDILPPSRLARLCIRKLSANVAAATQASGGVDISCRHRLVALWISMVSVAVRMCGGQIEVWTSGTRRDSKPCAIER</sequence>
<dbReference type="Proteomes" id="UP000070434">
    <property type="component" value="Chromosome 1"/>
</dbReference>